<sequence>MDSEGLQQRPFFTCLKKADRKELFKVSQFHKPFFCLEKIQAFKQEWKHIIDSFIEEYIWEYNASINIFRVSGTCHPDYQGMTWNEFLEKGKRMQINLMLFEENPGYYLNTEHKEPTMSYIQIDGGNYFVDADGNHRTCIAKFYFFLKERVYLHGVELKHYRINHSALELYTRLKTKYHITPILKKLSREDTPGWMQEHYQTEFKLDNGDVIDMARAEKLLKSKNIIKKFWTFIVRK</sequence>
<keyword evidence="2" id="KW-1185">Reference proteome</keyword>
<dbReference type="OrthoDB" id="5518183at2"/>
<dbReference type="Proteomes" id="UP000070560">
    <property type="component" value="Chromosome"/>
</dbReference>
<accession>A0A7U4QK52</accession>
<dbReference type="AlphaFoldDB" id="A0A7U4QK52"/>
<evidence type="ECO:0000313" key="2">
    <source>
        <dbReference type="Proteomes" id="UP000070560"/>
    </source>
</evidence>
<name>A0A7U4QK52_DESA2</name>
<dbReference type="RefSeq" id="WP_066061919.1">
    <property type="nucleotide sequence ID" value="NZ_CP013015.1"/>
</dbReference>
<dbReference type="KEGG" id="daw:HS1_001033"/>
<dbReference type="EMBL" id="CP013015">
    <property type="protein sequence ID" value="AMM40837.1"/>
    <property type="molecule type" value="Genomic_DNA"/>
</dbReference>
<gene>
    <name evidence="1" type="ORF">HS1_001033</name>
</gene>
<proteinExistence type="predicted"/>
<evidence type="ECO:0000313" key="1">
    <source>
        <dbReference type="EMBL" id="AMM40837.1"/>
    </source>
</evidence>
<organism evidence="1 2">
    <name type="scientific">Desulfofervidus auxilii</name>
    <dbReference type="NCBI Taxonomy" id="1621989"/>
    <lineage>
        <taxon>Bacteria</taxon>
        <taxon>Pseudomonadati</taxon>
        <taxon>Thermodesulfobacteriota</taxon>
        <taxon>Candidatus Desulfofervidia</taxon>
        <taxon>Candidatus Desulfofervidales</taxon>
        <taxon>Candidatus Desulfofervidaceae</taxon>
        <taxon>Candidatus Desulfofervidus</taxon>
    </lineage>
</organism>
<reference evidence="1 2" key="1">
    <citation type="submission" date="2015-10" db="EMBL/GenBank/DDBJ databases">
        <title>Candidatus Desulfofervidus auxilii, a hydrogenotrophic sulfate-reducing bacterium involved in the thermophilic anaerobic oxidation of methane.</title>
        <authorList>
            <person name="Krukenberg V."/>
            <person name="Richter M."/>
            <person name="Wegener G."/>
        </authorList>
    </citation>
    <scope>NUCLEOTIDE SEQUENCE [LARGE SCALE GENOMIC DNA]</scope>
    <source>
        <strain evidence="1 2">HS1</strain>
    </source>
</reference>
<protein>
    <submittedName>
        <fullName evidence="1">Uncharacterized protein</fullName>
    </submittedName>
</protein>